<feature type="compositionally biased region" description="Polar residues" evidence="2">
    <location>
        <begin position="558"/>
        <end position="573"/>
    </location>
</feature>
<dbReference type="Gene3D" id="4.10.60.10">
    <property type="entry name" value="Zinc finger, CCHC-type"/>
    <property type="match status" value="1"/>
</dbReference>
<organism evidence="4 5">
    <name type="scientific">Schizothecium vesticola</name>
    <dbReference type="NCBI Taxonomy" id="314040"/>
    <lineage>
        <taxon>Eukaryota</taxon>
        <taxon>Fungi</taxon>
        <taxon>Dikarya</taxon>
        <taxon>Ascomycota</taxon>
        <taxon>Pezizomycotina</taxon>
        <taxon>Sordariomycetes</taxon>
        <taxon>Sordariomycetidae</taxon>
        <taxon>Sordariales</taxon>
        <taxon>Schizotheciaceae</taxon>
        <taxon>Schizothecium</taxon>
    </lineage>
</organism>
<feature type="compositionally biased region" description="Low complexity" evidence="2">
    <location>
        <begin position="282"/>
        <end position="292"/>
    </location>
</feature>
<feature type="compositionally biased region" description="Low complexity" evidence="2">
    <location>
        <begin position="77"/>
        <end position="95"/>
    </location>
</feature>
<evidence type="ECO:0000313" key="4">
    <source>
        <dbReference type="EMBL" id="KAK0741283.1"/>
    </source>
</evidence>
<dbReference type="Proteomes" id="UP001172155">
    <property type="component" value="Unassembled WGS sequence"/>
</dbReference>
<evidence type="ECO:0000256" key="1">
    <source>
        <dbReference type="PROSITE-ProRule" id="PRU00047"/>
    </source>
</evidence>
<reference evidence="4" key="1">
    <citation type="submission" date="2023-06" db="EMBL/GenBank/DDBJ databases">
        <title>Genome-scale phylogeny and comparative genomics of the fungal order Sordariales.</title>
        <authorList>
            <consortium name="Lawrence Berkeley National Laboratory"/>
            <person name="Hensen N."/>
            <person name="Bonometti L."/>
            <person name="Westerberg I."/>
            <person name="Brannstrom I.O."/>
            <person name="Guillou S."/>
            <person name="Cros-Aarteil S."/>
            <person name="Calhoun S."/>
            <person name="Haridas S."/>
            <person name="Kuo A."/>
            <person name="Mondo S."/>
            <person name="Pangilinan J."/>
            <person name="Riley R."/>
            <person name="LaButti K."/>
            <person name="Andreopoulos B."/>
            <person name="Lipzen A."/>
            <person name="Chen C."/>
            <person name="Yanf M."/>
            <person name="Daum C."/>
            <person name="Ng V."/>
            <person name="Clum A."/>
            <person name="Steindorff A."/>
            <person name="Ohm R."/>
            <person name="Martin F."/>
            <person name="Silar P."/>
            <person name="Natvig D."/>
            <person name="Lalanne C."/>
            <person name="Gautier V."/>
            <person name="Ament-velasquez S.L."/>
            <person name="Kruys A."/>
            <person name="Hutchinson M.I."/>
            <person name="Powell A.J."/>
            <person name="Barry K."/>
            <person name="Miller A.N."/>
            <person name="Grigoriev I.V."/>
            <person name="Debuchy R."/>
            <person name="Gladieux P."/>
            <person name="Thoren M.H."/>
            <person name="Johannesson H."/>
        </authorList>
    </citation>
    <scope>NUCLEOTIDE SEQUENCE</scope>
    <source>
        <strain evidence="4">SMH3187-1</strain>
    </source>
</reference>
<dbReference type="PANTHER" id="PTHR45691:SF1">
    <property type="entry name" value="FH2 DOMAIN-CONTAINING PROTEIN 1-RELATED"/>
    <property type="match status" value="1"/>
</dbReference>
<sequence>MAEASISEAPGASAPPSQNAGPTLVAGQKRPAEIIDLVSDESPKGRRKQKKQKKSKSRKGSGASVAASLEEGEMAESTSSSNPSRPDSAASETAPAAPPGGWNTGVSSGLRISFGAKADKAPSKPAPGRTESNDAQTPAASTSSPVDDWQWPLHSLISFQKPPRKEDSTKARFSRWYVALAEANKTREDIQDAALVKEAWGVWLRRHPEMNQKWVGSAERDMASVLDPKAFPAFLEELSRTPPEPPKVEEKEQATGLRVKGQAAAQRAEKEAAARAKEEAASQRADQQAAAQRAEDAAAHLEKQGDAGSPPEEGEALSPDQEESTTTLTPEEIGYLHTYFPGVNPREPFCVSCAEYGHYQADCQPCSVCTSWTHRSYQCHTLWRCERCDQTGHGREACRAKLAAAPEEKGTCHFCQLPHNERQCPLLSQSYVFDPSRAHKIKALTPSCYHCGGGGHFGPQCASNPQRLPDDLPSAAETWTMQNLLQYIDADSEDYGIEGAAQPPARNGDAPPTHAPRNHIFFEEADDDDDDNEPFLRPSVKKQGQQGGQMSFAPPGQTMFSGPPGTNGSSSFNPPLPLGPPPPLPPPASSLPPLPSGPPPPRQQRRGPSSRGRGGGGGGRRGAEGEGGGGGLRGGEDHMGGHWALQKGLWDMKRRYPLLMIFVPTNYADLDIVLSDEALHGKTYTLEQTLIRIEPNRT</sequence>
<comment type="caution">
    <text evidence="4">The sequence shown here is derived from an EMBL/GenBank/DDBJ whole genome shotgun (WGS) entry which is preliminary data.</text>
</comment>
<evidence type="ECO:0000313" key="5">
    <source>
        <dbReference type="Proteomes" id="UP001172155"/>
    </source>
</evidence>
<feature type="compositionally biased region" description="Basic and acidic residues" evidence="2">
    <location>
        <begin position="293"/>
        <end position="305"/>
    </location>
</feature>
<dbReference type="SMART" id="SM00343">
    <property type="entry name" value="ZnF_C2HC"/>
    <property type="match status" value="3"/>
</dbReference>
<feature type="compositionally biased region" description="Polar residues" evidence="2">
    <location>
        <begin position="133"/>
        <end position="145"/>
    </location>
</feature>
<evidence type="ECO:0000259" key="3">
    <source>
        <dbReference type="PROSITE" id="PS50158"/>
    </source>
</evidence>
<feature type="compositionally biased region" description="Acidic residues" evidence="2">
    <location>
        <begin position="523"/>
        <end position="533"/>
    </location>
</feature>
<evidence type="ECO:0000256" key="2">
    <source>
        <dbReference type="SAM" id="MobiDB-lite"/>
    </source>
</evidence>
<name>A0AA40K0B7_9PEZI</name>
<feature type="compositionally biased region" description="Basic residues" evidence="2">
    <location>
        <begin position="45"/>
        <end position="59"/>
    </location>
</feature>
<feature type="compositionally biased region" description="Pro residues" evidence="2">
    <location>
        <begin position="574"/>
        <end position="602"/>
    </location>
</feature>
<feature type="compositionally biased region" description="Gly residues" evidence="2">
    <location>
        <begin position="612"/>
        <end position="633"/>
    </location>
</feature>
<dbReference type="GO" id="GO:0003676">
    <property type="term" value="F:nucleic acid binding"/>
    <property type="evidence" value="ECO:0007669"/>
    <property type="project" value="InterPro"/>
</dbReference>
<dbReference type="GO" id="GO:0008270">
    <property type="term" value="F:zinc ion binding"/>
    <property type="evidence" value="ECO:0007669"/>
    <property type="project" value="UniProtKB-KW"/>
</dbReference>
<dbReference type="InterPro" id="IPR051412">
    <property type="entry name" value="Formin_Homology_Diaphanous_sf"/>
</dbReference>
<dbReference type="CDD" id="cd15489">
    <property type="entry name" value="PHD_SF"/>
    <property type="match status" value="1"/>
</dbReference>
<dbReference type="GO" id="GO:0030041">
    <property type="term" value="P:actin filament polymerization"/>
    <property type="evidence" value="ECO:0007669"/>
    <property type="project" value="TreeGrafter"/>
</dbReference>
<protein>
    <recommendedName>
        <fullName evidence="3">CCHC-type domain-containing protein</fullName>
    </recommendedName>
</protein>
<feature type="domain" description="CCHC-type" evidence="3">
    <location>
        <begin position="448"/>
        <end position="461"/>
    </location>
</feature>
<keyword evidence="5" id="KW-1185">Reference proteome</keyword>
<dbReference type="AlphaFoldDB" id="A0AA40K0B7"/>
<proteinExistence type="predicted"/>
<keyword evidence="1" id="KW-0863">Zinc-finger</keyword>
<keyword evidence="1" id="KW-0479">Metal-binding</keyword>
<accession>A0AA40K0B7</accession>
<feature type="region of interest" description="Disordered" evidence="2">
    <location>
        <begin position="496"/>
        <end position="639"/>
    </location>
</feature>
<feature type="compositionally biased region" description="Acidic residues" evidence="2">
    <location>
        <begin position="312"/>
        <end position="323"/>
    </location>
</feature>
<dbReference type="EMBL" id="JAUKUD010000006">
    <property type="protein sequence ID" value="KAK0741283.1"/>
    <property type="molecule type" value="Genomic_DNA"/>
</dbReference>
<dbReference type="InterPro" id="IPR001878">
    <property type="entry name" value="Znf_CCHC"/>
</dbReference>
<feature type="compositionally biased region" description="Basic and acidic residues" evidence="2">
    <location>
        <begin position="267"/>
        <end position="281"/>
    </location>
</feature>
<keyword evidence="1" id="KW-0862">Zinc</keyword>
<feature type="region of interest" description="Disordered" evidence="2">
    <location>
        <begin position="235"/>
        <end position="328"/>
    </location>
</feature>
<dbReference type="PROSITE" id="PS50158">
    <property type="entry name" value="ZF_CCHC"/>
    <property type="match status" value="1"/>
</dbReference>
<gene>
    <name evidence="4" type="ORF">B0T18DRAFT_472860</name>
</gene>
<dbReference type="GO" id="GO:0005884">
    <property type="term" value="C:actin filament"/>
    <property type="evidence" value="ECO:0007669"/>
    <property type="project" value="TreeGrafter"/>
</dbReference>
<dbReference type="PANTHER" id="PTHR45691">
    <property type="entry name" value="PROTEIN DIAPHANOUS"/>
    <property type="match status" value="1"/>
</dbReference>
<feature type="region of interest" description="Disordered" evidence="2">
    <location>
        <begin position="1"/>
        <end position="147"/>
    </location>
</feature>